<dbReference type="Proteomes" id="UP000440578">
    <property type="component" value="Unassembled WGS sequence"/>
</dbReference>
<evidence type="ECO:0000259" key="2">
    <source>
        <dbReference type="Pfam" id="PF12366"/>
    </source>
</evidence>
<comment type="caution">
    <text evidence="3">The sequence shown here is derived from an EMBL/GenBank/DDBJ whole genome shotgun (WGS) entry which is preliminary data.</text>
</comment>
<evidence type="ECO:0000313" key="4">
    <source>
        <dbReference type="Proteomes" id="UP000440578"/>
    </source>
</evidence>
<dbReference type="InterPro" id="IPR023247">
    <property type="entry name" value="IC97/Dnai7-like"/>
</dbReference>
<reference evidence="3 4" key="1">
    <citation type="submission" date="2019-07" db="EMBL/GenBank/DDBJ databases">
        <title>Draft genome assembly of a fouling barnacle, Amphibalanus amphitrite (Darwin, 1854): The first reference genome for Thecostraca.</title>
        <authorList>
            <person name="Kim W."/>
        </authorList>
    </citation>
    <scope>NUCLEOTIDE SEQUENCE [LARGE SCALE GENOMIC DNA]</scope>
    <source>
        <strain evidence="3">SNU_AA5</strain>
        <tissue evidence="3">Soma without cirri and trophi</tissue>
    </source>
</reference>
<feature type="region of interest" description="Disordered" evidence="1">
    <location>
        <begin position="145"/>
        <end position="165"/>
    </location>
</feature>
<dbReference type="GO" id="GO:0005930">
    <property type="term" value="C:axoneme"/>
    <property type="evidence" value="ECO:0007669"/>
    <property type="project" value="TreeGrafter"/>
</dbReference>
<dbReference type="OrthoDB" id="297923at2759"/>
<feature type="region of interest" description="Disordered" evidence="1">
    <location>
        <begin position="186"/>
        <end position="272"/>
    </location>
</feature>
<accession>A0A6A4W6J1</accession>
<dbReference type="InterPro" id="IPR022110">
    <property type="entry name" value="CASC1_C"/>
</dbReference>
<feature type="region of interest" description="Disordered" evidence="1">
    <location>
        <begin position="23"/>
        <end position="91"/>
    </location>
</feature>
<dbReference type="PRINTS" id="PR02043">
    <property type="entry name" value="CANCERSCCP1"/>
</dbReference>
<gene>
    <name evidence="3" type="primary">CASC1</name>
    <name evidence="3" type="ORF">FJT64_003993</name>
</gene>
<dbReference type="EMBL" id="VIIS01001419">
    <property type="protein sequence ID" value="KAF0298632.1"/>
    <property type="molecule type" value="Genomic_DNA"/>
</dbReference>
<sequence length="568" mass="63327">MLLSNRSINMTFRWFIHLTDKKPGFMSAGSSRSGSPDKSSAPASPSKSPKGGKKKGKKGKKGKDKSKSRSPKRTPVPDPEPEPPVPKVPSLLVATDKEELNLRRYRVIGGLIHFDLLHIPPQPKVVGVWTLREVCEPRTVRRFPFRADYRPPPPADGLTSRRREPEEIEREIRQQEAEMQKLISTSVDEVSSQPAVGEAGAVPAAVSESRGSVSASETASARSVSRSARRSLSRTGSRVSRVRISAAGDGSERDTELSPVPEPTVELPEPPQPIDYALEVADRPEDFPLVETRLPETTLWFEPPFFVRWDEDRSCWSTEGFYDTRYNEETYVLQARTLRLGLFGLAVNRFSNLPYQNWSYAPTGPASAELNITAAVAGVRMAVKDDLVSLCEVTGGSSNCLEQYYDKFMKPEKLIQTLQRHGLDLFPEEDSYLYIEGTSLKHQPCEKHLYWCMALVGNAYGFSSSRWNLLAGAENLVLQFKEMLSEQLQGNPALLLVRPRKTTIVECGETSQGWSDQEAPGMPYFADLYHLVEALGSEEARARLEAAPCTFVNCLHTLFTATRLLSYS</sequence>
<feature type="compositionally biased region" description="Pro residues" evidence="1">
    <location>
        <begin position="74"/>
        <end position="87"/>
    </location>
</feature>
<organism evidence="3 4">
    <name type="scientific">Amphibalanus amphitrite</name>
    <name type="common">Striped barnacle</name>
    <name type="synonym">Balanus amphitrite</name>
    <dbReference type="NCBI Taxonomy" id="1232801"/>
    <lineage>
        <taxon>Eukaryota</taxon>
        <taxon>Metazoa</taxon>
        <taxon>Ecdysozoa</taxon>
        <taxon>Arthropoda</taxon>
        <taxon>Crustacea</taxon>
        <taxon>Multicrustacea</taxon>
        <taxon>Cirripedia</taxon>
        <taxon>Thoracica</taxon>
        <taxon>Thoracicalcarea</taxon>
        <taxon>Balanomorpha</taxon>
        <taxon>Balanoidea</taxon>
        <taxon>Balanidae</taxon>
        <taxon>Amphibalaninae</taxon>
        <taxon>Amphibalanus</taxon>
    </lineage>
</organism>
<keyword evidence="4" id="KW-1185">Reference proteome</keyword>
<feature type="domain" description="CASC1 C-terminal" evidence="2">
    <location>
        <begin position="315"/>
        <end position="511"/>
    </location>
</feature>
<dbReference type="GO" id="GO:0048487">
    <property type="term" value="F:beta-tubulin binding"/>
    <property type="evidence" value="ECO:0007669"/>
    <property type="project" value="TreeGrafter"/>
</dbReference>
<dbReference type="PANTHER" id="PTHR20929">
    <property type="entry name" value="LUNG ADENOMA SUSCEPTIBILITY 1-RELATED"/>
    <property type="match status" value="1"/>
</dbReference>
<feature type="compositionally biased region" description="Low complexity" evidence="1">
    <location>
        <begin position="257"/>
        <end position="267"/>
    </location>
</feature>
<dbReference type="Pfam" id="PF12366">
    <property type="entry name" value="Casc1_C"/>
    <property type="match status" value="1"/>
</dbReference>
<evidence type="ECO:0000313" key="3">
    <source>
        <dbReference type="EMBL" id="KAF0298632.1"/>
    </source>
</evidence>
<dbReference type="GO" id="GO:0008017">
    <property type="term" value="F:microtubule binding"/>
    <property type="evidence" value="ECO:0007669"/>
    <property type="project" value="TreeGrafter"/>
</dbReference>
<dbReference type="AlphaFoldDB" id="A0A6A4W6J1"/>
<feature type="compositionally biased region" description="Low complexity" evidence="1">
    <location>
        <begin position="194"/>
        <end position="226"/>
    </location>
</feature>
<feature type="compositionally biased region" description="Low complexity" evidence="1">
    <location>
        <begin position="27"/>
        <end position="49"/>
    </location>
</feature>
<proteinExistence type="predicted"/>
<evidence type="ECO:0000256" key="1">
    <source>
        <dbReference type="SAM" id="MobiDB-lite"/>
    </source>
</evidence>
<dbReference type="PANTHER" id="PTHR20929:SF11">
    <property type="entry name" value="DYNEIN AXONEMAL INTERMEDIATE CHAIN 7"/>
    <property type="match status" value="1"/>
</dbReference>
<name>A0A6A4W6J1_AMPAM</name>
<protein>
    <submittedName>
        <fullName evidence="3">Protein CASC1</fullName>
    </submittedName>
</protein>
<feature type="compositionally biased region" description="Basic residues" evidence="1">
    <location>
        <begin position="50"/>
        <end position="72"/>
    </location>
</feature>